<dbReference type="InterPro" id="IPR016032">
    <property type="entry name" value="Sig_transdc_resp-reg_C-effctor"/>
</dbReference>
<feature type="domain" description="HTH luxR-type" evidence="4">
    <location>
        <begin position="866"/>
        <end position="929"/>
    </location>
</feature>
<comment type="caution">
    <text evidence="5">The sequence shown here is derived from an EMBL/GenBank/DDBJ whole genome shotgun (WGS) entry which is preliminary data.</text>
</comment>
<accession>A0ABP6EZE3</accession>
<dbReference type="Gene3D" id="3.40.50.300">
    <property type="entry name" value="P-loop containing nucleotide triphosphate hydrolases"/>
    <property type="match status" value="1"/>
</dbReference>
<organism evidence="5 6">
    <name type="scientific">Streptomyces lunalinharesii</name>
    <dbReference type="NCBI Taxonomy" id="333384"/>
    <lineage>
        <taxon>Bacteria</taxon>
        <taxon>Bacillati</taxon>
        <taxon>Actinomycetota</taxon>
        <taxon>Actinomycetes</taxon>
        <taxon>Kitasatosporales</taxon>
        <taxon>Streptomycetaceae</taxon>
        <taxon>Streptomyces</taxon>
    </lineage>
</organism>
<evidence type="ECO:0000313" key="5">
    <source>
        <dbReference type="EMBL" id="GAA2680141.1"/>
    </source>
</evidence>
<evidence type="ECO:0000256" key="1">
    <source>
        <dbReference type="ARBA" id="ARBA00022741"/>
    </source>
</evidence>
<dbReference type="Pfam" id="PF13191">
    <property type="entry name" value="AAA_16"/>
    <property type="match status" value="1"/>
</dbReference>
<keyword evidence="2" id="KW-0067">ATP-binding</keyword>
<dbReference type="Gene3D" id="1.25.40.10">
    <property type="entry name" value="Tetratricopeptide repeat domain"/>
    <property type="match status" value="1"/>
</dbReference>
<keyword evidence="6" id="KW-1185">Reference proteome</keyword>
<dbReference type="PROSITE" id="PS00622">
    <property type="entry name" value="HTH_LUXR_1"/>
    <property type="match status" value="1"/>
</dbReference>
<dbReference type="Proteomes" id="UP001500994">
    <property type="component" value="Unassembled WGS sequence"/>
</dbReference>
<dbReference type="SMART" id="SM00421">
    <property type="entry name" value="HTH_LUXR"/>
    <property type="match status" value="1"/>
</dbReference>
<evidence type="ECO:0000313" key="6">
    <source>
        <dbReference type="Proteomes" id="UP001500994"/>
    </source>
</evidence>
<dbReference type="RefSeq" id="WP_344581908.1">
    <property type="nucleotide sequence ID" value="NZ_BAAARK010000025.1"/>
</dbReference>
<dbReference type="PROSITE" id="PS50043">
    <property type="entry name" value="HTH_LUXR_2"/>
    <property type="match status" value="1"/>
</dbReference>
<feature type="region of interest" description="Disordered" evidence="3">
    <location>
        <begin position="853"/>
        <end position="872"/>
    </location>
</feature>
<dbReference type="CDD" id="cd06170">
    <property type="entry name" value="LuxR_C_like"/>
    <property type="match status" value="1"/>
</dbReference>
<dbReference type="SUPFAM" id="SSF48452">
    <property type="entry name" value="TPR-like"/>
    <property type="match status" value="1"/>
</dbReference>
<evidence type="ECO:0000256" key="2">
    <source>
        <dbReference type="ARBA" id="ARBA00022840"/>
    </source>
</evidence>
<dbReference type="PANTHER" id="PTHR16305:SF35">
    <property type="entry name" value="TRANSCRIPTIONAL ACTIVATOR DOMAIN"/>
    <property type="match status" value="1"/>
</dbReference>
<dbReference type="InterPro" id="IPR036388">
    <property type="entry name" value="WH-like_DNA-bd_sf"/>
</dbReference>
<gene>
    <name evidence="5" type="ORF">GCM10009864_60660</name>
</gene>
<dbReference type="PRINTS" id="PR00038">
    <property type="entry name" value="HTHLUXR"/>
</dbReference>
<dbReference type="Gene3D" id="1.10.10.10">
    <property type="entry name" value="Winged helix-like DNA-binding domain superfamily/Winged helix DNA-binding domain"/>
    <property type="match status" value="1"/>
</dbReference>
<proteinExistence type="predicted"/>
<protein>
    <submittedName>
        <fullName evidence="5">LuxR family transcriptional regulator</fullName>
    </submittedName>
</protein>
<reference evidence="6" key="1">
    <citation type="journal article" date="2019" name="Int. J. Syst. Evol. Microbiol.">
        <title>The Global Catalogue of Microorganisms (GCM) 10K type strain sequencing project: providing services to taxonomists for standard genome sequencing and annotation.</title>
        <authorList>
            <consortium name="The Broad Institute Genomics Platform"/>
            <consortium name="The Broad Institute Genome Sequencing Center for Infectious Disease"/>
            <person name="Wu L."/>
            <person name="Ma J."/>
        </authorList>
    </citation>
    <scope>NUCLEOTIDE SEQUENCE [LARGE SCALE GENOMIC DNA]</scope>
    <source>
        <strain evidence="6">JCM 16374</strain>
    </source>
</reference>
<dbReference type="Pfam" id="PF00196">
    <property type="entry name" value="GerE"/>
    <property type="match status" value="1"/>
</dbReference>
<dbReference type="InterPro" id="IPR041664">
    <property type="entry name" value="AAA_16"/>
</dbReference>
<feature type="compositionally biased region" description="Basic and acidic residues" evidence="3">
    <location>
        <begin position="853"/>
        <end position="862"/>
    </location>
</feature>
<name>A0ABP6EZE3_9ACTN</name>
<dbReference type="EMBL" id="BAAARK010000025">
    <property type="protein sequence ID" value="GAA2680141.1"/>
    <property type="molecule type" value="Genomic_DNA"/>
</dbReference>
<dbReference type="InterPro" id="IPR027417">
    <property type="entry name" value="P-loop_NTPase"/>
</dbReference>
<dbReference type="PANTHER" id="PTHR16305">
    <property type="entry name" value="TESTICULAR SOLUBLE ADENYLYL CYCLASE"/>
    <property type="match status" value="1"/>
</dbReference>
<dbReference type="SUPFAM" id="SSF46894">
    <property type="entry name" value="C-terminal effector domain of the bipartite response regulators"/>
    <property type="match status" value="1"/>
</dbReference>
<dbReference type="InterPro" id="IPR011990">
    <property type="entry name" value="TPR-like_helical_dom_sf"/>
</dbReference>
<evidence type="ECO:0000259" key="4">
    <source>
        <dbReference type="PROSITE" id="PS50043"/>
    </source>
</evidence>
<keyword evidence="1" id="KW-0547">Nucleotide-binding</keyword>
<sequence length="929" mass="98662">MQGRDEELRRIELLLADALRGESGALLLHGEAGIGKTALLEHAATRAEGLRVLRVEGIESEMELGFSGLHQLFLPVLQVLDRLPAPQAQALRSVFGLVDAPVRDRLTVALAALSVLAEAAADTPLLCLVDDVQWLDQPSADVLAFVARRLRAEGVAMLFAARGDWPGSTGRALPRLHVTGIDRTAAAALLPGLAPHVAERVIDQAQGNPLALRELSAALTPAQRSGQLGPLVLPEAPSTLPSRLQESLAEQIRRLPEATRRILAVAAADDTGDLVAVLAAAARSGGSVDDLAPAERAGLLAVSGTGLRFRHPLVRFAAYRSAPLAERIAAHRALAEALDGAGHAHRRAWHLAAAATGPDERVAAELERVAEWAGSRQAMASASAAYERAAHLTADPALRARRLIGAAQRASEAGQDERCGTLADQVPQPLQDPGTAADFARVRAVVELGFGSPARAALLLAQGADAIAAERPDKLPVLLTDALHAAFAAGDTALIARIAARAPALPVLAVPAHLFADTADARSGGARRGDGDPAADRVPDAVSAASAVSTLPTVRGARQPLAELVAACDRAEVGLMERLMTGHYCHLLGDHGTAHRVASAAVAHCRDRGVGGWLPTTLHLLAQVELARGRRDDAQTHAAEALRLADYYDLDHRVAHLRALLAVLAAARGEEDRTRELAHRALEYTRPRDVGRGTTDALWALGLLDLGSGQGQRALDRLEKARDAAGHPLMARHLLPDLVEAAVRAGRPERATAPAETLAACADALRQPAIGAQSHRCRALTGPNSCAEQHYLVALDLHPPDDGFERARTELLYGEWLRRQRRNLDARDQLHVALERFDREGAQPWAQRARTELRAAGGHHDPALAPDSPIARLSPQEREVVRLAATGATNREIATQLLLSPRTVGHHLYRAFPKLGIGSRTQLADLLDG</sequence>
<dbReference type="InterPro" id="IPR000792">
    <property type="entry name" value="Tscrpt_reg_LuxR_C"/>
</dbReference>
<dbReference type="SUPFAM" id="SSF52540">
    <property type="entry name" value="P-loop containing nucleoside triphosphate hydrolases"/>
    <property type="match status" value="1"/>
</dbReference>
<evidence type="ECO:0000256" key="3">
    <source>
        <dbReference type="SAM" id="MobiDB-lite"/>
    </source>
</evidence>